<dbReference type="AlphaFoldDB" id="A0A060S991"/>
<dbReference type="Proteomes" id="UP000029665">
    <property type="component" value="Unassembled WGS sequence"/>
</dbReference>
<dbReference type="InterPro" id="IPR049203">
    <property type="entry name" value="DUF6818"/>
</dbReference>
<reference evidence="4" key="1">
    <citation type="submission" date="2014-01" db="EMBL/GenBank/DDBJ databases">
        <title>The genome of the white-rot fungus Pycnoporus cinnabarinus: a basidiomycete model with a versatile arsenal for lignocellulosic biomass breakdown.</title>
        <authorList>
            <person name="Levasseur A."/>
            <person name="Lomascolo A."/>
            <person name="Ruiz-Duenas F.J."/>
            <person name="Uzan E."/>
            <person name="Piumi F."/>
            <person name="Kues U."/>
            <person name="Ram A.F.J."/>
            <person name="Murat C."/>
            <person name="Haon M."/>
            <person name="Benoit I."/>
            <person name="Arfi Y."/>
            <person name="Chevret D."/>
            <person name="Drula E."/>
            <person name="Kwon M.J."/>
            <person name="Gouret P."/>
            <person name="Lesage-Meessen L."/>
            <person name="Lombard V."/>
            <person name="Mariette J."/>
            <person name="Noirot C."/>
            <person name="Park J."/>
            <person name="Patyshakuliyeva A."/>
            <person name="Wieneger R.A.B."/>
            <person name="Wosten H.A.B."/>
            <person name="Martin F."/>
            <person name="Coutinho P.M."/>
            <person name="de Vries R."/>
            <person name="Martinez A.T."/>
            <person name="Klopp C."/>
            <person name="Pontarotti P."/>
            <person name="Henrissat B."/>
            <person name="Record E."/>
        </authorList>
    </citation>
    <scope>NUCLEOTIDE SEQUENCE [LARGE SCALE GENOMIC DNA]</scope>
    <source>
        <strain evidence="4">BRFM137</strain>
    </source>
</reference>
<feature type="coiled-coil region" evidence="1">
    <location>
        <begin position="389"/>
        <end position="444"/>
    </location>
</feature>
<keyword evidence="1" id="KW-0175">Coiled coil</keyword>
<evidence type="ECO:0000256" key="2">
    <source>
        <dbReference type="SAM" id="MobiDB-lite"/>
    </source>
</evidence>
<dbReference type="EMBL" id="CCBP010000097">
    <property type="protein sequence ID" value="CDO71082.1"/>
    <property type="molecule type" value="Genomic_DNA"/>
</dbReference>
<gene>
    <name evidence="4" type="ORF">BN946_scf184844.g86</name>
</gene>
<comment type="caution">
    <text evidence="4">The sequence shown here is derived from an EMBL/GenBank/DDBJ whole genome shotgun (WGS) entry which is preliminary data.</text>
</comment>
<dbReference type="PANTHER" id="PTHR34409:SF1">
    <property type="entry name" value="MYB-LIKE DOMAIN-CONTAINING PROTEIN"/>
    <property type="match status" value="1"/>
</dbReference>
<dbReference type="PANTHER" id="PTHR34409">
    <property type="entry name" value="SET DOMAIN-CONTAINING PROTEIN"/>
    <property type="match status" value="1"/>
</dbReference>
<dbReference type="STRING" id="5643.A0A060S991"/>
<keyword evidence="5" id="KW-1185">Reference proteome</keyword>
<feature type="region of interest" description="Disordered" evidence="2">
    <location>
        <begin position="279"/>
        <end position="362"/>
    </location>
</feature>
<protein>
    <recommendedName>
        <fullName evidence="3">DUF6818 domain-containing protein</fullName>
    </recommendedName>
</protein>
<evidence type="ECO:0000256" key="1">
    <source>
        <dbReference type="SAM" id="Coils"/>
    </source>
</evidence>
<accession>A0A060S991</accession>
<dbReference type="OrthoDB" id="2758145at2759"/>
<feature type="compositionally biased region" description="Polar residues" evidence="2">
    <location>
        <begin position="172"/>
        <end position="183"/>
    </location>
</feature>
<feature type="compositionally biased region" description="Polar residues" evidence="2">
    <location>
        <begin position="322"/>
        <end position="334"/>
    </location>
</feature>
<feature type="compositionally biased region" description="Polar residues" evidence="2">
    <location>
        <begin position="89"/>
        <end position="111"/>
    </location>
</feature>
<feature type="region of interest" description="Disordered" evidence="2">
    <location>
        <begin position="25"/>
        <end position="195"/>
    </location>
</feature>
<dbReference type="HOGENOM" id="CLU_551110_0_0_1"/>
<evidence type="ECO:0000313" key="4">
    <source>
        <dbReference type="EMBL" id="CDO71082.1"/>
    </source>
</evidence>
<evidence type="ECO:0000313" key="5">
    <source>
        <dbReference type="Proteomes" id="UP000029665"/>
    </source>
</evidence>
<dbReference type="Pfam" id="PF20681">
    <property type="entry name" value="DUF6818"/>
    <property type="match status" value="1"/>
</dbReference>
<feature type="compositionally biased region" description="Basic and acidic residues" evidence="2">
    <location>
        <begin position="310"/>
        <end position="321"/>
    </location>
</feature>
<name>A0A060S991_PYCCI</name>
<feature type="compositionally biased region" description="Basic and acidic residues" evidence="2">
    <location>
        <begin position="279"/>
        <end position="291"/>
    </location>
</feature>
<sequence length="495" mass="55058">MNSQVPYDPNQGYWFDEDGRPHAFVVASAQDRTSLHIPPSQPRSQQASFGQDGYEPSERPQGAAIGYGSQRGHPDATSQRSPDSGRAVQASQASLPAGSTPTSSQSASETSCLRLLPSFLQDNHSSDDDDEAVLERLSLPPPPQDSTSRGKGKRRATEHKHDIGGGAKRAKSSSQNANRTRGATKQGGRPRGSSNYTDGDLAALLRYVGLILPIGQHAWQKVAMKYNKWALKNSRPKREVKPLKAKYDNIVRLASEKPTGATEIPWYMEEALKIEASISEKSHTQEFRDSDSGDEEAEPNAEGVSLADEVDSHESHLHVESDGSSPEPMNNTHMTGARSPMLRGVRDQPASLAPTRGTRRDQTNHLLSAISASLDPSAREARDEARFVRRFAQDEIHRLTEDNRLLRERCNILQDRNQELMQQLQEQKMEVTRLQTRIETFQTLHGTMAREAELGKSLTENHWQLTAGRCQSPRTPFLEAQLLQRRLHHTNHEAV</sequence>
<proteinExistence type="predicted"/>
<feature type="domain" description="DUF6818" evidence="3">
    <location>
        <begin position="213"/>
        <end position="294"/>
    </location>
</feature>
<evidence type="ECO:0000259" key="3">
    <source>
        <dbReference type="Pfam" id="PF20681"/>
    </source>
</evidence>
<organism evidence="4 5">
    <name type="scientific">Pycnoporus cinnabarinus</name>
    <name type="common">Cinnabar-red polypore</name>
    <name type="synonym">Trametes cinnabarina</name>
    <dbReference type="NCBI Taxonomy" id="5643"/>
    <lineage>
        <taxon>Eukaryota</taxon>
        <taxon>Fungi</taxon>
        <taxon>Dikarya</taxon>
        <taxon>Basidiomycota</taxon>
        <taxon>Agaricomycotina</taxon>
        <taxon>Agaricomycetes</taxon>
        <taxon>Polyporales</taxon>
        <taxon>Polyporaceae</taxon>
        <taxon>Trametes</taxon>
    </lineage>
</organism>